<dbReference type="InterPro" id="IPR025355">
    <property type="entry name" value="DUF4259"/>
</dbReference>
<evidence type="ECO:0000313" key="3">
    <source>
        <dbReference type="Proteomes" id="UP001501470"/>
    </source>
</evidence>
<comment type="caution">
    <text evidence="2">The sequence shown here is derived from an EMBL/GenBank/DDBJ whole genome shotgun (WGS) entry which is preliminary data.</text>
</comment>
<gene>
    <name evidence="2" type="ORF">GCM10009827_039110</name>
</gene>
<dbReference type="Pfam" id="PF14078">
    <property type="entry name" value="DUF4259"/>
    <property type="match status" value="1"/>
</dbReference>
<sequence>MDHPDVDALPGDGEGTSGADPPLDADGFGRWGRWWPGGAGVADADLFGGGERVGQVAQQDAVGDQLQQAAVETHGQPAAGEVVADGVLAAGEADQTGGVDGAVDLDRPGVAPSPPGRTFVAEATTTCVLVRVNGHSYDDRRSGQWLREGNRMGAWGIGPFQNDSALDWRNDLEHCTPHERGGLIRRTFTAVLKQGDSYLDSDFAVEAIAAAAILASQLPGGPTTASLGADFITADGGFDVPTDLPPLALRALDRVVAENSEWRSLWEENSRFEELVGVLAPIRSVLERAGH</sequence>
<protein>
    <recommendedName>
        <fullName evidence="4">DUF4259 domain-containing protein</fullName>
    </recommendedName>
</protein>
<keyword evidence="3" id="KW-1185">Reference proteome</keyword>
<reference evidence="3" key="1">
    <citation type="journal article" date="2019" name="Int. J. Syst. Evol. Microbiol.">
        <title>The Global Catalogue of Microorganisms (GCM) 10K type strain sequencing project: providing services to taxonomists for standard genome sequencing and annotation.</title>
        <authorList>
            <consortium name="The Broad Institute Genomics Platform"/>
            <consortium name="The Broad Institute Genome Sequencing Center for Infectious Disease"/>
            <person name="Wu L."/>
            <person name="Ma J."/>
        </authorList>
    </citation>
    <scope>NUCLEOTIDE SEQUENCE [LARGE SCALE GENOMIC DNA]</scope>
    <source>
        <strain evidence="3">JCM 15933</strain>
    </source>
</reference>
<dbReference type="Proteomes" id="UP001501470">
    <property type="component" value="Unassembled WGS sequence"/>
</dbReference>
<organism evidence="2 3">
    <name type="scientific">Dactylosporangium maewongense</name>
    <dbReference type="NCBI Taxonomy" id="634393"/>
    <lineage>
        <taxon>Bacteria</taxon>
        <taxon>Bacillati</taxon>
        <taxon>Actinomycetota</taxon>
        <taxon>Actinomycetes</taxon>
        <taxon>Micromonosporales</taxon>
        <taxon>Micromonosporaceae</taxon>
        <taxon>Dactylosporangium</taxon>
    </lineage>
</organism>
<proteinExistence type="predicted"/>
<name>A0ABP4LAP4_9ACTN</name>
<evidence type="ECO:0008006" key="4">
    <source>
        <dbReference type="Google" id="ProtNLM"/>
    </source>
</evidence>
<dbReference type="RefSeq" id="WP_344503406.1">
    <property type="nucleotide sequence ID" value="NZ_BAAAQD010000007.1"/>
</dbReference>
<evidence type="ECO:0000313" key="2">
    <source>
        <dbReference type="EMBL" id="GAA1519806.1"/>
    </source>
</evidence>
<feature type="region of interest" description="Disordered" evidence="1">
    <location>
        <begin position="1"/>
        <end position="31"/>
    </location>
</feature>
<dbReference type="EMBL" id="BAAAQD010000007">
    <property type="protein sequence ID" value="GAA1519806.1"/>
    <property type="molecule type" value="Genomic_DNA"/>
</dbReference>
<accession>A0ABP4LAP4</accession>
<evidence type="ECO:0000256" key="1">
    <source>
        <dbReference type="SAM" id="MobiDB-lite"/>
    </source>
</evidence>